<dbReference type="AlphaFoldDB" id="A0ABD1LFV1"/>
<accession>A0ABD1LFV1</accession>
<evidence type="ECO:0000313" key="1">
    <source>
        <dbReference type="EMBL" id="KAL2322352.1"/>
    </source>
</evidence>
<gene>
    <name evidence="1" type="ORF">Fmac_026731</name>
</gene>
<sequence length="61" mass="6866">MSHMFASSLPSSSDEVELKSSQVTIMAFFFLGKMTDFFFSFSFPFSASGHSDLKCPGFLHW</sequence>
<evidence type="ECO:0000313" key="2">
    <source>
        <dbReference type="Proteomes" id="UP001603857"/>
    </source>
</evidence>
<dbReference type="Proteomes" id="UP001603857">
    <property type="component" value="Unassembled WGS sequence"/>
</dbReference>
<protein>
    <submittedName>
        <fullName evidence="1">Uncharacterized protein</fullName>
    </submittedName>
</protein>
<reference evidence="1 2" key="1">
    <citation type="submission" date="2024-08" db="EMBL/GenBank/DDBJ databases">
        <title>Insights into the chromosomal genome structure of Flemingia macrophylla.</title>
        <authorList>
            <person name="Ding Y."/>
            <person name="Zhao Y."/>
            <person name="Bi W."/>
            <person name="Wu M."/>
            <person name="Zhao G."/>
            <person name="Gong Y."/>
            <person name="Li W."/>
            <person name="Zhang P."/>
        </authorList>
    </citation>
    <scope>NUCLEOTIDE SEQUENCE [LARGE SCALE GENOMIC DNA]</scope>
    <source>
        <strain evidence="1">DYQJB</strain>
        <tissue evidence="1">Leaf</tissue>
    </source>
</reference>
<keyword evidence="2" id="KW-1185">Reference proteome</keyword>
<name>A0ABD1LFV1_9FABA</name>
<dbReference type="EMBL" id="JBGMDY010000009">
    <property type="protein sequence ID" value="KAL2322352.1"/>
    <property type="molecule type" value="Genomic_DNA"/>
</dbReference>
<proteinExistence type="predicted"/>
<organism evidence="1 2">
    <name type="scientific">Flemingia macrophylla</name>
    <dbReference type="NCBI Taxonomy" id="520843"/>
    <lineage>
        <taxon>Eukaryota</taxon>
        <taxon>Viridiplantae</taxon>
        <taxon>Streptophyta</taxon>
        <taxon>Embryophyta</taxon>
        <taxon>Tracheophyta</taxon>
        <taxon>Spermatophyta</taxon>
        <taxon>Magnoliopsida</taxon>
        <taxon>eudicotyledons</taxon>
        <taxon>Gunneridae</taxon>
        <taxon>Pentapetalae</taxon>
        <taxon>rosids</taxon>
        <taxon>fabids</taxon>
        <taxon>Fabales</taxon>
        <taxon>Fabaceae</taxon>
        <taxon>Papilionoideae</taxon>
        <taxon>50 kb inversion clade</taxon>
        <taxon>NPAAA clade</taxon>
        <taxon>indigoferoid/millettioid clade</taxon>
        <taxon>Phaseoleae</taxon>
        <taxon>Flemingia</taxon>
    </lineage>
</organism>
<comment type="caution">
    <text evidence="1">The sequence shown here is derived from an EMBL/GenBank/DDBJ whole genome shotgun (WGS) entry which is preliminary data.</text>
</comment>